<reference evidence="3" key="2">
    <citation type="submission" date="2020-12" db="EMBL/GenBank/DDBJ databases">
        <title>New Spironucleus salmonicida genome in near-complete chromosomes.</title>
        <authorList>
            <person name="Xu F."/>
            <person name="Kurt Z."/>
            <person name="Jimenez-Gonzalez A."/>
            <person name="Astvaldsson A."/>
            <person name="Andersson J.O."/>
            <person name="Svard S.G."/>
        </authorList>
    </citation>
    <scope>NUCLEOTIDE SEQUENCE</scope>
    <source>
        <strain evidence="3">ATCC 50377</strain>
    </source>
</reference>
<keyword evidence="1" id="KW-0472">Membrane</keyword>
<keyword evidence="4" id="KW-1185">Reference proteome</keyword>
<evidence type="ECO:0000256" key="1">
    <source>
        <dbReference type="SAM" id="Phobius"/>
    </source>
</evidence>
<accession>V6LQ54</accession>
<keyword evidence="1" id="KW-1133">Transmembrane helix</keyword>
<dbReference type="VEuPathDB" id="GiardiaDB:SS50377_28178"/>
<dbReference type="Proteomes" id="UP000018208">
    <property type="component" value="Unassembled WGS sequence"/>
</dbReference>
<proteinExistence type="predicted"/>
<feature type="transmembrane region" description="Helical" evidence="1">
    <location>
        <begin position="201"/>
        <end position="223"/>
    </location>
</feature>
<gene>
    <name evidence="2" type="ORF">SS50377_13621</name>
    <name evidence="3" type="ORF">SS50377_28178</name>
</gene>
<dbReference type="EMBL" id="KI546076">
    <property type="protein sequence ID" value="EST46378.1"/>
    <property type="molecule type" value="Genomic_DNA"/>
</dbReference>
<organism evidence="2">
    <name type="scientific">Spironucleus salmonicida</name>
    <dbReference type="NCBI Taxonomy" id="348837"/>
    <lineage>
        <taxon>Eukaryota</taxon>
        <taxon>Metamonada</taxon>
        <taxon>Diplomonadida</taxon>
        <taxon>Hexamitidae</taxon>
        <taxon>Hexamitinae</taxon>
        <taxon>Spironucleus</taxon>
    </lineage>
</organism>
<reference evidence="2 3" key="1">
    <citation type="journal article" date="2014" name="PLoS Genet.">
        <title>The Genome of Spironucleus salmonicida Highlights a Fish Pathogen Adapted to Fluctuating Environments.</title>
        <authorList>
            <person name="Xu F."/>
            <person name="Jerlstrom-Hultqvist J."/>
            <person name="Einarsson E."/>
            <person name="Astvaldsson A."/>
            <person name="Svard S.G."/>
            <person name="Andersson J.O."/>
        </authorList>
    </citation>
    <scope>NUCLEOTIDE SEQUENCE</scope>
    <source>
        <strain evidence="3">ATCC 50377</strain>
    </source>
</reference>
<evidence type="ECO:0000313" key="2">
    <source>
        <dbReference type="EMBL" id="EST46378.1"/>
    </source>
</evidence>
<evidence type="ECO:0008006" key="5">
    <source>
        <dbReference type="Google" id="ProtNLM"/>
    </source>
</evidence>
<protein>
    <recommendedName>
        <fullName evidence="5">Transmembrane protein</fullName>
    </recommendedName>
</protein>
<evidence type="ECO:0000313" key="4">
    <source>
        <dbReference type="Proteomes" id="UP000018208"/>
    </source>
</evidence>
<sequence>MLVFLQCNLLITDQSFINNEISFTITRVISPSCFELIGNQEINISMDDVLTFQIPIQNQLFASLDIGLKVVQKCQFDLSGPCANLVFQINKRFVELEFRLCNLIQNVIFQQSKGIYFTAQNKSLQLINLQATENAICSYFNNSVETQFQIHFIESQPYSQLPLSIIFTAQIVVTLCQVHNVNVPFIIQNDVNQAFAKISTLTAIVVLIILLLVIIVLSVILLTKELLWRTSVKAGQSRAVFDGIYKNIKIDSLQ</sequence>
<keyword evidence="1" id="KW-0812">Transmembrane</keyword>
<evidence type="ECO:0000313" key="3">
    <source>
        <dbReference type="EMBL" id="KAH0570203.1"/>
    </source>
</evidence>
<dbReference type="EMBL" id="AUWU02000008">
    <property type="protein sequence ID" value="KAH0570203.1"/>
    <property type="molecule type" value="Genomic_DNA"/>
</dbReference>
<name>V6LQ54_9EUKA</name>
<dbReference type="AlphaFoldDB" id="V6LQ54"/>